<evidence type="ECO:0008006" key="12">
    <source>
        <dbReference type="Google" id="ProtNLM"/>
    </source>
</evidence>
<keyword evidence="8" id="KW-0891">Chondrogenesis</keyword>
<protein>
    <recommendedName>
        <fullName evidence="12">Noggin</fullName>
    </recommendedName>
</protein>
<dbReference type="GO" id="GO:0045596">
    <property type="term" value="P:negative regulation of cell differentiation"/>
    <property type="evidence" value="ECO:0007669"/>
    <property type="project" value="InterPro"/>
</dbReference>
<evidence type="ECO:0000256" key="3">
    <source>
        <dbReference type="ARBA" id="ARBA00022473"/>
    </source>
</evidence>
<dbReference type="Gene3D" id="2.10.90.10">
    <property type="entry name" value="Cystine-knot cytokines"/>
    <property type="match status" value="1"/>
</dbReference>
<gene>
    <name evidence="10" type="ORF">Q5P01_023122</name>
</gene>
<feature type="chain" id="PRO_5041699548" description="Noggin" evidence="9">
    <location>
        <begin position="20"/>
        <end position="383"/>
    </location>
</feature>
<keyword evidence="4" id="KW-0964">Secreted</keyword>
<dbReference type="GO" id="GO:0009953">
    <property type="term" value="P:dorsal/ventral pattern formation"/>
    <property type="evidence" value="ECO:0007669"/>
    <property type="project" value="TreeGrafter"/>
</dbReference>
<dbReference type="PANTHER" id="PTHR10494:SF5">
    <property type="entry name" value="NOGGIN"/>
    <property type="match status" value="1"/>
</dbReference>
<organism evidence="10 11">
    <name type="scientific">Channa striata</name>
    <name type="common">Snakehead murrel</name>
    <name type="synonym">Ophicephalus striatus</name>
    <dbReference type="NCBI Taxonomy" id="64152"/>
    <lineage>
        <taxon>Eukaryota</taxon>
        <taxon>Metazoa</taxon>
        <taxon>Chordata</taxon>
        <taxon>Craniata</taxon>
        <taxon>Vertebrata</taxon>
        <taxon>Euteleostomi</taxon>
        <taxon>Actinopterygii</taxon>
        <taxon>Neopterygii</taxon>
        <taxon>Teleostei</taxon>
        <taxon>Neoteleostei</taxon>
        <taxon>Acanthomorphata</taxon>
        <taxon>Anabantaria</taxon>
        <taxon>Anabantiformes</taxon>
        <taxon>Channoidei</taxon>
        <taxon>Channidae</taxon>
        <taxon>Channa</taxon>
    </lineage>
</organism>
<dbReference type="GO" id="GO:0030514">
    <property type="term" value="P:negative regulation of BMP signaling pathway"/>
    <property type="evidence" value="ECO:0007669"/>
    <property type="project" value="InterPro"/>
</dbReference>
<comment type="caution">
    <text evidence="10">The sequence shown here is derived from an EMBL/GenBank/DDBJ whole genome shotgun (WGS) entry which is preliminary data.</text>
</comment>
<name>A0AA88J9Q7_CHASR</name>
<accession>A0AA88J9Q7</accession>
<comment type="subcellular location">
    <subcellularLocation>
        <location evidence="1">Secreted</location>
    </subcellularLocation>
</comment>
<evidence type="ECO:0000256" key="2">
    <source>
        <dbReference type="ARBA" id="ARBA00007480"/>
    </source>
</evidence>
<proteinExistence type="inferred from homology"/>
<keyword evidence="7" id="KW-1015">Disulfide bond</keyword>
<evidence type="ECO:0000256" key="4">
    <source>
        <dbReference type="ARBA" id="ARBA00022525"/>
    </source>
</evidence>
<evidence type="ECO:0000256" key="9">
    <source>
        <dbReference type="SAM" id="SignalP"/>
    </source>
</evidence>
<comment type="similarity">
    <text evidence="2">Belongs to the noggin family.</text>
</comment>
<dbReference type="GO" id="GO:0051216">
    <property type="term" value="P:cartilage development"/>
    <property type="evidence" value="ECO:0007669"/>
    <property type="project" value="UniProtKB-KW"/>
</dbReference>
<dbReference type="InterPro" id="IPR029034">
    <property type="entry name" value="Cystine-knot_cytokine"/>
</dbReference>
<feature type="signal peptide" evidence="9">
    <location>
        <begin position="1"/>
        <end position="19"/>
    </location>
</feature>
<dbReference type="EMBL" id="JAUPFM010000019">
    <property type="protein sequence ID" value="KAK2820163.1"/>
    <property type="molecule type" value="Genomic_DNA"/>
</dbReference>
<evidence type="ECO:0000256" key="6">
    <source>
        <dbReference type="ARBA" id="ARBA00022782"/>
    </source>
</evidence>
<evidence type="ECO:0000313" key="10">
    <source>
        <dbReference type="EMBL" id="KAK2820163.1"/>
    </source>
</evidence>
<keyword evidence="11" id="KW-1185">Reference proteome</keyword>
<evidence type="ECO:0000256" key="1">
    <source>
        <dbReference type="ARBA" id="ARBA00004613"/>
    </source>
</evidence>
<evidence type="ECO:0000313" key="11">
    <source>
        <dbReference type="Proteomes" id="UP001187415"/>
    </source>
</evidence>
<dbReference type="Gene3D" id="1.10.287.520">
    <property type="entry name" value="Helix hairpin bin"/>
    <property type="match status" value="1"/>
</dbReference>
<dbReference type="Proteomes" id="UP001187415">
    <property type="component" value="Unassembled WGS sequence"/>
</dbReference>
<evidence type="ECO:0000256" key="8">
    <source>
        <dbReference type="ARBA" id="ARBA00023188"/>
    </source>
</evidence>
<keyword evidence="3" id="KW-0217">Developmental protein</keyword>
<evidence type="ECO:0000256" key="7">
    <source>
        <dbReference type="ARBA" id="ARBA00023157"/>
    </source>
</evidence>
<dbReference type="PANTHER" id="PTHR10494">
    <property type="entry name" value="BONE MORPHOGENETIC PROTEIN INHIBITOR, NOGGIN"/>
    <property type="match status" value="1"/>
</dbReference>
<keyword evidence="5 9" id="KW-0732">Signal</keyword>
<sequence length="383" mass="43294">MSGLRGSGCGLCTLPLTLAVQCCCRCVDFLFGFFCASCFLEAGGFVPFRPRYRRPLHRHEESHARTEVAVSCRMTRRFSSLPPHPRCQICGILGGLHGERHDITALLDIRPQSAAPSLWLQEAQRQQPTCDRQQRAAGRCAVPPGPADLSLVLRSDPGKPQSARVLSLQKSESRREVRDSIEEGTCQHYYLLRPIPSDTLPVLDIREDPDPLFDPREKDLNETELRSALGSFFDPHFMSVSPPEDKYAGNEDAGDGEMRQKLAGTMPKEIRAIEFEVQHGKKQKPNKKQRRRLQLWLWSYAFCPVVYAWNDLGARFWPRHVKVGSCSSKRSCSVPEGMLCKPAKSTHFTILRWRCLQRKGGLKCAWIPVQYPVISECKCSCPN</sequence>
<dbReference type="AlphaFoldDB" id="A0AA88J9Q7"/>
<dbReference type="Pfam" id="PF05806">
    <property type="entry name" value="Noggin"/>
    <property type="match status" value="1"/>
</dbReference>
<keyword evidence="6" id="KW-0221">Differentiation</keyword>
<evidence type="ECO:0000256" key="5">
    <source>
        <dbReference type="ARBA" id="ARBA00022729"/>
    </source>
</evidence>
<dbReference type="SUPFAM" id="SSF57501">
    <property type="entry name" value="Cystine-knot cytokines"/>
    <property type="match status" value="1"/>
</dbReference>
<dbReference type="GO" id="GO:0005615">
    <property type="term" value="C:extracellular space"/>
    <property type="evidence" value="ECO:0007669"/>
    <property type="project" value="TreeGrafter"/>
</dbReference>
<dbReference type="GO" id="GO:0001649">
    <property type="term" value="P:osteoblast differentiation"/>
    <property type="evidence" value="ECO:0007669"/>
    <property type="project" value="TreeGrafter"/>
</dbReference>
<dbReference type="InterPro" id="IPR008717">
    <property type="entry name" value="Noggin"/>
</dbReference>
<reference evidence="10" key="1">
    <citation type="submission" date="2023-07" db="EMBL/GenBank/DDBJ databases">
        <title>Chromosome-level Genome Assembly of Striped Snakehead (Channa striata).</title>
        <authorList>
            <person name="Liu H."/>
        </authorList>
    </citation>
    <scope>NUCLEOTIDE SEQUENCE</scope>
    <source>
        <strain evidence="10">Gz</strain>
        <tissue evidence="10">Muscle</tissue>
    </source>
</reference>